<sequence>MTFPSPHSGSASRRLRRPLTRRQWQIVLLLRLGHSRRAIASQLGLSPGTITVQLALLRQRLGLPRRCNLLPHIPWDRCPAELLPPEGLPPLPPVPPAALSLRRQPGPPPLLRGQRRWQVLLLLRAGLTPSQVARQLGLSRNTIYAHLRQVHERLDLPLDVPASAVLDYVPWEECPPDLLLWLEQAAPASPSQRPESPARALP</sequence>
<dbReference type="PANTHER" id="PTHR44688">
    <property type="entry name" value="DNA-BINDING TRANSCRIPTIONAL ACTIVATOR DEVR_DOSR"/>
    <property type="match status" value="1"/>
</dbReference>
<dbReference type="Gene3D" id="1.10.10.10">
    <property type="entry name" value="Winged helix-like DNA-binding domain superfamily/Winged helix DNA-binding domain"/>
    <property type="match status" value="2"/>
</dbReference>
<dbReference type="SUPFAM" id="SSF46894">
    <property type="entry name" value="C-terminal effector domain of the bipartite response regulators"/>
    <property type="match status" value="2"/>
</dbReference>
<keyword evidence="1" id="KW-0805">Transcription regulation</keyword>
<dbReference type="SMART" id="SM00421">
    <property type="entry name" value="HTH_LUXR"/>
    <property type="match status" value="2"/>
</dbReference>
<dbReference type="Pfam" id="PF13384">
    <property type="entry name" value="HTH_23"/>
    <property type="match status" value="1"/>
</dbReference>
<evidence type="ECO:0000313" key="6">
    <source>
        <dbReference type="Proteomes" id="UP000248706"/>
    </source>
</evidence>
<keyword evidence="3" id="KW-0804">Transcription</keyword>
<dbReference type="EMBL" id="MCIF01000002">
    <property type="protein sequence ID" value="RAQ97765.1"/>
    <property type="molecule type" value="Genomic_DNA"/>
</dbReference>
<dbReference type="GO" id="GO:0003677">
    <property type="term" value="F:DNA binding"/>
    <property type="evidence" value="ECO:0007669"/>
    <property type="project" value="UniProtKB-KW"/>
</dbReference>
<organism evidence="5 6">
    <name type="scientific">Thermogemmatispora tikiterensis</name>
    <dbReference type="NCBI Taxonomy" id="1825093"/>
    <lineage>
        <taxon>Bacteria</taxon>
        <taxon>Bacillati</taxon>
        <taxon>Chloroflexota</taxon>
        <taxon>Ktedonobacteria</taxon>
        <taxon>Thermogemmatisporales</taxon>
        <taxon>Thermogemmatisporaceae</taxon>
        <taxon>Thermogemmatispora</taxon>
    </lineage>
</organism>
<evidence type="ECO:0000256" key="2">
    <source>
        <dbReference type="ARBA" id="ARBA00023125"/>
    </source>
</evidence>
<reference evidence="5 6" key="1">
    <citation type="submission" date="2016-08" db="EMBL/GenBank/DDBJ databases">
        <title>Analysis of Carbohydrate Active Enzymes in Thermogemmatispora T81 Reveals Carbohydrate Degradation Ability.</title>
        <authorList>
            <person name="Tomazini A."/>
            <person name="Lal S."/>
            <person name="Stott M."/>
            <person name="Henrissat B."/>
            <person name="Polikarpov I."/>
            <person name="Sparling R."/>
            <person name="Levin D.B."/>
        </authorList>
    </citation>
    <scope>NUCLEOTIDE SEQUENCE [LARGE SCALE GENOMIC DNA]</scope>
    <source>
        <strain evidence="5 6">T81</strain>
    </source>
</reference>
<dbReference type="Pfam" id="PF00196">
    <property type="entry name" value="GerE"/>
    <property type="match status" value="1"/>
</dbReference>
<keyword evidence="6" id="KW-1185">Reference proteome</keyword>
<keyword evidence="2" id="KW-0238">DNA-binding</keyword>
<evidence type="ECO:0000256" key="3">
    <source>
        <dbReference type="ARBA" id="ARBA00023163"/>
    </source>
</evidence>
<dbReference type="RefSeq" id="WP_112432449.1">
    <property type="nucleotide sequence ID" value="NZ_MCIF01000002.1"/>
</dbReference>
<dbReference type="AlphaFoldDB" id="A0A328VUJ1"/>
<name>A0A328VUJ1_9CHLR</name>
<dbReference type="PANTHER" id="PTHR44688:SF16">
    <property type="entry name" value="DNA-BINDING TRANSCRIPTIONAL ACTIVATOR DEVR_DOSR"/>
    <property type="match status" value="1"/>
</dbReference>
<feature type="domain" description="HTH luxR-type" evidence="4">
    <location>
        <begin position="12"/>
        <end position="77"/>
    </location>
</feature>
<dbReference type="InterPro" id="IPR000792">
    <property type="entry name" value="Tscrpt_reg_LuxR_C"/>
</dbReference>
<dbReference type="OrthoDB" id="3190266at2"/>
<dbReference type="GO" id="GO:0006355">
    <property type="term" value="P:regulation of DNA-templated transcription"/>
    <property type="evidence" value="ECO:0007669"/>
    <property type="project" value="InterPro"/>
</dbReference>
<dbReference type="InterPro" id="IPR016032">
    <property type="entry name" value="Sig_transdc_resp-reg_C-effctor"/>
</dbReference>
<dbReference type="InterPro" id="IPR036388">
    <property type="entry name" value="WH-like_DNA-bd_sf"/>
</dbReference>
<comment type="caution">
    <text evidence="5">The sequence shown here is derived from an EMBL/GenBank/DDBJ whole genome shotgun (WGS) entry which is preliminary data.</text>
</comment>
<dbReference type="PRINTS" id="PR00038">
    <property type="entry name" value="HTHLUXR"/>
</dbReference>
<evidence type="ECO:0000256" key="1">
    <source>
        <dbReference type="ARBA" id="ARBA00023015"/>
    </source>
</evidence>
<dbReference type="PROSITE" id="PS50043">
    <property type="entry name" value="HTH_LUXR_2"/>
    <property type="match status" value="1"/>
</dbReference>
<proteinExistence type="predicted"/>
<evidence type="ECO:0000313" key="5">
    <source>
        <dbReference type="EMBL" id="RAQ97765.1"/>
    </source>
</evidence>
<gene>
    <name evidence="5" type="ORF">A4R35_19655</name>
</gene>
<accession>A0A328VUJ1</accession>
<protein>
    <recommendedName>
        <fullName evidence="4">HTH luxR-type domain-containing protein</fullName>
    </recommendedName>
</protein>
<evidence type="ECO:0000259" key="4">
    <source>
        <dbReference type="PROSITE" id="PS50043"/>
    </source>
</evidence>
<dbReference type="Proteomes" id="UP000248706">
    <property type="component" value="Unassembled WGS sequence"/>
</dbReference>